<dbReference type="PANTHER" id="PTHR30537">
    <property type="entry name" value="HTH-TYPE TRANSCRIPTIONAL REGULATOR"/>
    <property type="match status" value="1"/>
</dbReference>
<dbReference type="SUPFAM" id="SSF53850">
    <property type="entry name" value="Periplasmic binding protein-like II"/>
    <property type="match status" value="1"/>
</dbReference>
<evidence type="ECO:0000256" key="2">
    <source>
        <dbReference type="ARBA" id="ARBA00023015"/>
    </source>
</evidence>
<dbReference type="InterPro" id="IPR036388">
    <property type="entry name" value="WH-like_DNA-bd_sf"/>
</dbReference>
<dbReference type="InterPro" id="IPR058163">
    <property type="entry name" value="LysR-type_TF_proteobact-type"/>
</dbReference>
<dbReference type="Pfam" id="PF00126">
    <property type="entry name" value="HTH_1"/>
    <property type="match status" value="1"/>
</dbReference>
<accession>A0A497VGQ7</accession>
<feature type="domain" description="HTH lysR-type" evidence="5">
    <location>
        <begin position="7"/>
        <end position="64"/>
    </location>
</feature>
<dbReference type="InterPro" id="IPR005119">
    <property type="entry name" value="LysR_subst-bd"/>
</dbReference>
<dbReference type="GO" id="GO:0043565">
    <property type="term" value="F:sequence-specific DNA binding"/>
    <property type="evidence" value="ECO:0007669"/>
    <property type="project" value="TreeGrafter"/>
</dbReference>
<dbReference type="Proteomes" id="UP000269157">
    <property type="component" value="Unassembled WGS sequence"/>
</dbReference>
<keyword evidence="3" id="KW-0238">DNA-binding</keyword>
<dbReference type="OrthoDB" id="9798121at2"/>
<dbReference type="InterPro" id="IPR000847">
    <property type="entry name" value="LysR_HTH_N"/>
</dbReference>
<organism evidence="6 7">
    <name type="scientific">Litoreibacter meonggei</name>
    <dbReference type="NCBI Taxonomy" id="1049199"/>
    <lineage>
        <taxon>Bacteria</taxon>
        <taxon>Pseudomonadati</taxon>
        <taxon>Pseudomonadota</taxon>
        <taxon>Alphaproteobacteria</taxon>
        <taxon>Rhodobacterales</taxon>
        <taxon>Roseobacteraceae</taxon>
        <taxon>Litoreibacter</taxon>
    </lineage>
</organism>
<evidence type="ECO:0000256" key="1">
    <source>
        <dbReference type="ARBA" id="ARBA00009437"/>
    </source>
</evidence>
<gene>
    <name evidence="6" type="ORF">BCF46_3200</name>
</gene>
<dbReference type="RefSeq" id="WP_121026418.1">
    <property type="nucleotide sequence ID" value="NZ_RCCE01000005.1"/>
</dbReference>
<dbReference type="PROSITE" id="PS50931">
    <property type="entry name" value="HTH_LYSR"/>
    <property type="match status" value="1"/>
</dbReference>
<proteinExistence type="inferred from homology"/>
<evidence type="ECO:0000313" key="6">
    <source>
        <dbReference type="EMBL" id="RLJ41407.1"/>
    </source>
</evidence>
<dbReference type="GO" id="GO:0003700">
    <property type="term" value="F:DNA-binding transcription factor activity"/>
    <property type="evidence" value="ECO:0007669"/>
    <property type="project" value="InterPro"/>
</dbReference>
<dbReference type="FunFam" id="1.10.10.10:FF:000001">
    <property type="entry name" value="LysR family transcriptional regulator"/>
    <property type="match status" value="1"/>
</dbReference>
<evidence type="ECO:0000259" key="5">
    <source>
        <dbReference type="PROSITE" id="PS50931"/>
    </source>
</evidence>
<dbReference type="PRINTS" id="PR00039">
    <property type="entry name" value="HTHLYSR"/>
</dbReference>
<dbReference type="GO" id="GO:0006351">
    <property type="term" value="P:DNA-templated transcription"/>
    <property type="evidence" value="ECO:0007669"/>
    <property type="project" value="TreeGrafter"/>
</dbReference>
<name>A0A497VGQ7_9RHOB</name>
<dbReference type="EMBL" id="RCCE01000005">
    <property type="protein sequence ID" value="RLJ41407.1"/>
    <property type="molecule type" value="Genomic_DNA"/>
</dbReference>
<sequence length="308" mass="33882">MERIDRLDWTLIQAFLAVVAEGSLSGAARTLGVSQPTLGRQVKAMEVQLGIALFYRQPKGLSLTTEGEALLPHAKAMSEAASGLATAAAGHDNSLQGTVRITASEFTAMYSLPPILARLRVAHPDIQIELNSTDLSENLLFREADIAVRMYRPTQLEVVTKKIGILKLGFFAAKSYLDRHGTPINIEELMSHDLLGYDRSERFIRGAAELGWQLTRHDFAFRCDSQQVHCEMIRAGAGIGVMACTLGTQLPEVEEVLPRFPVPGLELWLTTHEALRHTPRVAAVWKILEDGLKPVLSQDSSIPIMHSP</sequence>
<dbReference type="AlphaFoldDB" id="A0A497VGQ7"/>
<comment type="similarity">
    <text evidence="1">Belongs to the LysR transcriptional regulatory family.</text>
</comment>
<protein>
    <submittedName>
        <fullName evidence="6">LysR family transcriptional regulator</fullName>
    </submittedName>
</protein>
<keyword evidence="7" id="KW-1185">Reference proteome</keyword>
<comment type="caution">
    <text evidence="6">The sequence shown here is derived from an EMBL/GenBank/DDBJ whole genome shotgun (WGS) entry which is preliminary data.</text>
</comment>
<dbReference type="Gene3D" id="1.10.10.10">
    <property type="entry name" value="Winged helix-like DNA-binding domain superfamily/Winged helix DNA-binding domain"/>
    <property type="match status" value="1"/>
</dbReference>
<evidence type="ECO:0000313" key="7">
    <source>
        <dbReference type="Proteomes" id="UP000269157"/>
    </source>
</evidence>
<dbReference type="Pfam" id="PF03466">
    <property type="entry name" value="LysR_substrate"/>
    <property type="match status" value="1"/>
</dbReference>
<reference evidence="6 7" key="1">
    <citation type="submission" date="2018-10" db="EMBL/GenBank/DDBJ databases">
        <title>Genomic Encyclopedia of Archaeal and Bacterial Type Strains, Phase II (KMG-II): from individual species to whole genera.</title>
        <authorList>
            <person name="Goeker M."/>
        </authorList>
    </citation>
    <scope>NUCLEOTIDE SEQUENCE [LARGE SCALE GENOMIC DNA]</scope>
    <source>
        <strain evidence="6 7">DSM 29466</strain>
    </source>
</reference>
<keyword evidence="2" id="KW-0805">Transcription regulation</keyword>
<dbReference type="InterPro" id="IPR036390">
    <property type="entry name" value="WH_DNA-bd_sf"/>
</dbReference>
<keyword evidence="4" id="KW-0804">Transcription</keyword>
<evidence type="ECO:0000256" key="4">
    <source>
        <dbReference type="ARBA" id="ARBA00023163"/>
    </source>
</evidence>
<dbReference type="Gene3D" id="3.40.190.290">
    <property type="match status" value="1"/>
</dbReference>
<evidence type="ECO:0000256" key="3">
    <source>
        <dbReference type="ARBA" id="ARBA00023125"/>
    </source>
</evidence>
<dbReference type="SUPFAM" id="SSF46785">
    <property type="entry name" value="Winged helix' DNA-binding domain"/>
    <property type="match status" value="1"/>
</dbReference>
<dbReference type="PANTHER" id="PTHR30537:SF3">
    <property type="entry name" value="TRANSCRIPTIONAL REGULATORY PROTEIN"/>
    <property type="match status" value="1"/>
</dbReference>